<evidence type="ECO:0000256" key="1">
    <source>
        <dbReference type="SAM" id="MobiDB-lite"/>
    </source>
</evidence>
<name>G0QVN3_ICHMU</name>
<protein>
    <submittedName>
        <fullName evidence="2">Uncharacterized protein</fullName>
    </submittedName>
</protein>
<dbReference type="AlphaFoldDB" id="G0QVN3"/>
<dbReference type="eggNOG" id="ENOG502SNAN">
    <property type="taxonomic scope" value="Eukaryota"/>
</dbReference>
<organism evidence="2 3">
    <name type="scientific">Ichthyophthirius multifiliis</name>
    <name type="common">White spot disease agent</name>
    <name type="synonym">Ich</name>
    <dbReference type="NCBI Taxonomy" id="5932"/>
    <lineage>
        <taxon>Eukaryota</taxon>
        <taxon>Sar</taxon>
        <taxon>Alveolata</taxon>
        <taxon>Ciliophora</taxon>
        <taxon>Intramacronucleata</taxon>
        <taxon>Oligohymenophorea</taxon>
        <taxon>Hymenostomatida</taxon>
        <taxon>Ophryoglenina</taxon>
        <taxon>Ichthyophthirius</taxon>
    </lineage>
</organism>
<accession>G0QVN3</accession>
<dbReference type="InParanoid" id="G0QVN3"/>
<evidence type="ECO:0000313" key="3">
    <source>
        <dbReference type="Proteomes" id="UP000008983"/>
    </source>
</evidence>
<dbReference type="GeneID" id="14906829"/>
<reference evidence="2 3" key="1">
    <citation type="submission" date="2011-07" db="EMBL/GenBank/DDBJ databases">
        <authorList>
            <person name="Coyne R."/>
            <person name="Brami D."/>
            <person name="Johnson J."/>
            <person name="Hostetler J."/>
            <person name="Hannick L."/>
            <person name="Clark T."/>
            <person name="Cassidy-Hanley D."/>
            <person name="Inman J."/>
        </authorList>
    </citation>
    <scope>NUCLEOTIDE SEQUENCE [LARGE SCALE GENOMIC DNA]</scope>
    <source>
        <strain evidence="2 3">G5</strain>
    </source>
</reference>
<dbReference type="OrthoDB" id="296910at2759"/>
<proteinExistence type="predicted"/>
<evidence type="ECO:0000313" key="2">
    <source>
        <dbReference type="EMBL" id="EGR30720.1"/>
    </source>
</evidence>
<gene>
    <name evidence="2" type="ORF">IMG5_124870</name>
</gene>
<feature type="region of interest" description="Disordered" evidence="1">
    <location>
        <begin position="136"/>
        <end position="158"/>
    </location>
</feature>
<dbReference type="Proteomes" id="UP000008983">
    <property type="component" value="Unassembled WGS sequence"/>
</dbReference>
<sequence>MQKNIKIYINKKNQINKIIQLTQNKQNYLLYFQIKKKKFNFQLNNLYQYEMFKQKEEMDKKLKYREYLDKQYKEKQIILQNEERMTRNEKSLNRLDLQAYKIQDGGLYAMIPGWQPQIGQLPPRQNKEVLQEQTLDRQKKQQGQYQKIGEKNNKYQNPINYGHSLDNIMMEQKRKNNQLQYGHNPILNPIPFNNQNPYLSKEFVRIQAQIQNTNKQLQI</sequence>
<dbReference type="EMBL" id="GL983950">
    <property type="protein sequence ID" value="EGR30720.1"/>
    <property type="molecule type" value="Genomic_DNA"/>
</dbReference>
<dbReference type="RefSeq" id="XP_004032307.1">
    <property type="nucleotide sequence ID" value="XM_004032259.1"/>
</dbReference>
<keyword evidence="3" id="KW-1185">Reference proteome</keyword>